<dbReference type="GO" id="GO:0016491">
    <property type="term" value="F:oxidoreductase activity"/>
    <property type="evidence" value="ECO:0007669"/>
    <property type="project" value="InterPro"/>
</dbReference>
<dbReference type="AlphaFoldDB" id="A0A848LRE8"/>
<dbReference type="EMBL" id="JABBJJ010000230">
    <property type="protein sequence ID" value="NMO20210.1"/>
    <property type="molecule type" value="Genomic_DNA"/>
</dbReference>
<protein>
    <submittedName>
        <fullName evidence="3">Sterol desaturase family protein</fullName>
    </submittedName>
</protein>
<feature type="domain" description="Fatty acid hydroxylase" evidence="2">
    <location>
        <begin position="64"/>
        <end position="206"/>
    </location>
</feature>
<evidence type="ECO:0000313" key="4">
    <source>
        <dbReference type="Proteomes" id="UP000518300"/>
    </source>
</evidence>
<organism evidence="3 4">
    <name type="scientific">Pyxidicoccus fallax</name>
    <dbReference type="NCBI Taxonomy" id="394095"/>
    <lineage>
        <taxon>Bacteria</taxon>
        <taxon>Pseudomonadati</taxon>
        <taxon>Myxococcota</taxon>
        <taxon>Myxococcia</taxon>
        <taxon>Myxococcales</taxon>
        <taxon>Cystobacterineae</taxon>
        <taxon>Myxococcaceae</taxon>
        <taxon>Pyxidicoccus</taxon>
    </lineage>
</organism>
<dbReference type="InterPro" id="IPR006694">
    <property type="entry name" value="Fatty_acid_hydroxylase"/>
</dbReference>
<feature type="transmembrane region" description="Helical" evidence="1">
    <location>
        <begin position="56"/>
        <end position="77"/>
    </location>
</feature>
<gene>
    <name evidence="3" type="ORF">HG543_35925</name>
</gene>
<keyword evidence="1" id="KW-1133">Transmembrane helix</keyword>
<keyword evidence="1" id="KW-0812">Transmembrane</keyword>
<evidence type="ECO:0000259" key="2">
    <source>
        <dbReference type="Pfam" id="PF04116"/>
    </source>
</evidence>
<feature type="transmembrane region" description="Helical" evidence="1">
    <location>
        <begin position="113"/>
        <end position="136"/>
    </location>
</feature>
<feature type="transmembrane region" description="Helical" evidence="1">
    <location>
        <begin position="142"/>
        <end position="162"/>
    </location>
</feature>
<evidence type="ECO:0000313" key="3">
    <source>
        <dbReference type="EMBL" id="NMO20210.1"/>
    </source>
</evidence>
<dbReference type="GO" id="GO:0005506">
    <property type="term" value="F:iron ion binding"/>
    <property type="evidence" value="ECO:0007669"/>
    <property type="project" value="InterPro"/>
</dbReference>
<comment type="caution">
    <text evidence="3">The sequence shown here is derived from an EMBL/GenBank/DDBJ whole genome shotgun (WGS) entry which is preliminary data.</text>
</comment>
<keyword evidence="1" id="KW-0472">Membrane</keyword>
<keyword evidence="4" id="KW-1185">Reference proteome</keyword>
<dbReference type="GO" id="GO:0008610">
    <property type="term" value="P:lipid biosynthetic process"/>
    <property type="evidence" value="ECO:0007669"/>
    <property type="project" value="InterPro"/>
</dbReference>
<name>A0A848LRE8_9BACT</name>
<accession>A0A848LRE8</accession>
<evidence type="ECO:0000256" key="1">
    <source>
        <dbReference type="SAM" id="Phobius"/>
    </source>
</evidence>
<dbReference type="Pfam" id="PF04116">
    <property type="entry name" value="FA_hydroxylase"/>
    <property type="match status" value="1"/>
</dbReference>
<dbReference type="RefSeq" id="WP_169349431.1">
    <property type="nucleotide sequence ID" value="NZ_JABBJJ010000230.1"/>
</dbReference>
<feature type="transmembrane region" description="Helical" evidence="1">
    <location>
        <begin position="21"/>
        <end position="50"/>
    </location>
</feature>
<reference evidence="3 4" key="1">
    <citation type="submission" date="2020-04" db="EMBL/GenBank/DDBJ databases">
        <title>Draft genome of Pyxidicoccus fallax type strain.</title>
        <authorList>
            <person name="Whitworth D.E."/>
        </authorList>
    </citation>
    <scope>NUCLEOTIDE SEQUENCE [LARGE SCALE GENOMIC DNA]</scope>
    <source>
        <strain evidence="3 4">DSM 14698</strain>
    </source>
</reference>
<proteinExistence type="predicted"/>
<dbReference type="Proteomes" id="UP000518300">
    <property type="component" value="Unassembled WGS sequence"/>
</dbReference>
<sequence>MSVSAPFSFLKNRKHNLDRMTLGDLVYSFFTYYAVIAYIAVGITSLYFAVKWFENPLRMLAAVAAASVVFPMGWFLVHKHILHSRFLYKSPLTAATWKRIHFDHHQDPNDLRVLFGALANVLPTVGGVMVPIGWLINGKAGAAAALGWAMVITCFYEFCHCIQHLNYTPKLKFLKEIKKLHLSHHYHNEQGNYGITNYFWDRLFGTYYAKAGDMPKSPTVFNLGYTSEEAQKYPWVDRLSGGTRGDGHPSRFWKGQNPDAVQTALNDEPARAAGER</sequence>